<evidence type="ECO:0000256" key="3">
    <source>
        <dbReference type="ARBA" id="ARBA00022737"/>
    </source>
</evidence>
<dbReference type="AlphaFoldDB" id="A0A2U1KPJ5"/>
<keyword evidence="5" id="KW-0067">ATP-binding</keyword>
<dbReference type="Proteomes" id="UP000245207">
    <property type="component" value="Unassembled WGS sequence"/>
</dbReference>
<dbReference type="Gene3D" id="1.10.8.430">
    <property type="entry name" value="Helical domain of apoptotic protease-activating factors"/>
    <property type="match status" value="1"/>
</dbReference>
<dbReference type="InterPro" id="IPR036388">
    <property type="entry name" value="WH-like_DNA-bd_sf"/>
</dbReference>
<gene>
    <name evidence="9" type="ORF">CTI12_AA579190</name>
</gene>
<dbReference type="GO" id="GO:0006952">
    <property type="term" value="P:defense response"/>
    <property type="evidence" value="ECO:0007669"/>
    <property type="project" value="UniProtKB-KW"/>
</dbReference>
<evidence type="ECO:0000259" key="7">
    <source>
        <dbReference type="Pfam" id="PF00931"/>
    </source>
</evidence>
<dbReference type="Gene3D" id="3.40.50.300">
    <property type="entry name" value="P-loop containing nucleotide triphosphate hydrolases"/>
    <property type="match status" value="1"/>
</dbReference>
<name>A0A2U1KPJ5_ARTAN</name>
<dbReference type="InterPro" id="IPR042197">
    <property type="entry name" value="Apaf_helical"/>
</dbReference>
<dbReference type="InterPro" id="IPR027417">
    <property type="entry name" value="P-loop_NTPase"/>
</dbReference>
<dbReference type="OrthoDB" id="3794806at2759"/>
<evidence type="ECO:0000256" key="5">
    <source>
        <dbReference type="ARBA" id="ARBA00022840"/>
    </source>
</evidence>
<dbReference type="Gene3D" id="3.80.10.10">
    <property type="entry name" value="Ribonuclease Inhibitor"/>
    <property type="match status" value="1"/>
</dbReference>
<dbReference type="SUPFAM" id="SSF52058">
    <property type="entry name" value="L domain-like"/>
    <property type="match status" value="1"/>
</dbReference>
<protein>
    <submittedName>
        <fullName evidence="9">NB-ARC domains-containing protein</fullName>
    </submittedName>
</protein>
<organism evidence="9 10">
    <name type="scientific">Artemisia annua</name>
    <name type="common">Sweet wormwood</name>
    <dbReference type="NCBI Taxonomy" id="35608"/>
    <lineage>
        <taxon>Eukaryota</taxon>
        <taxon>Viridiplantae</taxon>
        <taxon>Streptophyta</taxon>
        <taxon>Embryophyta</taxon>
        <taxon>Tracheophyta</taxon>
        <taxon>Spermatophyta</taxon>
        <taxon>Magnoliopsida</taxon>
        <taxon>eudicotyledons</taxon>
        <taxon>Gunneridae</taxon>
        <taxon>Pentapetalae</taxon>
        <taxon>asterids</taxon>
        <taxon>campanulids</taxon>
        <taxon>Asterales</taxon>
        <taxon>Asteraceae</taxon>
        <taxon>Asteroideae</taxon>
        <taxon>Anthemideae</taxon>
        <taxon>Artemisiinae</taxon>
        <taxon>Artemisia</taxon>
    </lineage>
</organism>
<dbReference type="PANTHER" id="PTHR33463">
    <property type="entry name" value="NB-ARC DOMAIN-CONTAINING PROTEIN-RELATED"/>
    <property type="match status" value="1"/>
</dbReference>
<evidence type="ECO:0000256" key="6">
    <source>
        <dbReference type="SAM" id="Coils"/>
    </source>
</evidence>
<evidence type="ECO:0000259" key="8">
    <source>
        <dbReference type="Pfam" id="PF23247"/>
    </source>
</evidence>
<feature type="domain" description="NB-ARC" evidence="7">
    <location>
        <begin position="158"/>
        <end position="323"/>
    </location>
</feature>
<evidence type="ECO:0000256" key="2">
    <source>
        <dbReference type="ARBA" id="ARBA00022614"/>
    </source>
</evidence>
<comment type="similarity">
    <text evidence="1">Belongs to the disease resistance NB-LRR family.</text>
</comment>
<evidence type="ECO:0000313" key="10">
    <source>
        <dbReference type="Proteomes" id="UP000245207"/>
    </source>
</evidence>
<feature type="domain" description="Disease resistance protein At4g27190-like leucine-rich repeats" evidence="8">
    <location>
        <begin position="743"/>
        <end position="857"/>
    </location>
</feature>
<keyword evidence="2" id="KW-0433">Leucine-rich repeat</keyword>
<keyword evidence="6" id="KW-0175">Coiled coil</keyword>
<dbReference type="PRINTS" id="PR00364">
    <property type="entry name" value="DISEASERSIST"/>
</dbReference>
<dbReference type="Pfam" id="PF00931">
    <property type="entry name" value="NB-ARC"/>
    <property type="match status" value="1"/>
</dbReference>
<dbReference type="GO" id="GO:0043531">
    <property type="term" value="F:ADP binding"/>
    <property type="evidence" value="ECO:0007669"/>
    <property type="project" value="InterPro"/>
</dbReference>
<evidence type="ECO:0000256" key="4">
    <source>
        <dbReference type="ARBA" id="ARBA00022821"/>
    </source>
</evidence>
<dbReference type="EMBL" id="PKPP01015430">
    <property type="protein sequence ID" value="PWA38641.1"/>
    <property type="molecule type" value="Genomic_DNA"/>
</dbReference>
<evidence type="ECO:0000256" key="1">
    <source>
        <dbReference type="ARBA" id="ARBA00008894"/>
    </source>
</evidence>
<accession>A0A2U1KPJ5</accession>
<keyword evidence="10" id="KW-1185">Reference proteome</keyword>
<keyword evidence="4" id="KW-0611">Plant defense</keyword>
<proteinExistence type="inferred from homology"/>
<keyword evidence="3" id="KW-0677">Repeat</keyword>
<dbReference type="Pfam" id="PF23247">
    <property type="entry name" value="LRR_RPS2"/>
    <property type="match status" value="1"/>
</dbReference>
<dbReference type="Gene3D" id="1.10.10.10">
    <property type="entry name" value="Winged helix-like DNA-binding domain superfamily/Winged helix DNA-binding domain"/>
    <property type="match status" value="1"/>
</dbReference>
<dbReference type="InterPro" id="IPR050905">
    <property type="entry name" value="Plant_NBS-LRR"/>
</dbReference>
<dbReference type="STRING" id="35608.A0A2U1KPJ5"/>
<sequence>MDFISPFIDPIIQCLMEPIKKHIGFFVSSTKLVEKMRVEMQGLNNTALDMQNKKDEAEANNEQVPLLVSPWLVEFKETDEKAKSVPTGGIRCFNVAKRYKVGKTSSDIVEKIDKLEARKSKIEWTHKKIPLGMVRSTSAPISDDTEIIFESRKLVIKNALKYLNPDSETQKIALTGMSGVGKTFVMEKIKIAAEEKHMFDWVMKVVVGEKTDPITIQQAIAEYMDGEGLTETTKDARADRLRKKFEWRAQQRKKVLVIIDDLWNEFDLKDIGLMSPLPSGFKLLITSQFYYVCTKMGVNAESIFTVGVLNDTDAKTLFFGIVGPSVGNDHELKKIGEVIVKKCGGLPIAIKTIANSLRDDIKDAWKDALSNLQHGNLELLYGIVDKVFEMSYNNLKIDDAKTIFLLSGIFPADFDIPIEDLMRYGWGLKLFKELYTSIPKARRRTNTCVHKLIQANMLLTESDRDGCVKRHDLFVMSNFSKVKQASVVNHEDMAGLLTKYANDSYDRILLMCTGMSEFPAYFNYPNLSLLILKDGDKLKFPPDFYERMKKLEVVSYENMNTPLLPKTYEQSTQLRTLCLRSCSLMDDLSFLGNLSNLETLTIADCNLVKLPSTIGNLRNLKLLDLLGCGDLCIDDGVFQNLASLEELYMRAYEGRAIKFTDANCAELEILSQHLFALEMEFCESKVQPKNLSFKQLERFRISMGCKLSHNKCRSFRNELYLKADCKELLECKINVLFEKTDELLLQVNNMNHLGDTHPFQDSFYNLRVLRVNQCEHLTYLFTFQVAIGLKKLERLVLIGCPLLEVLVGGNSVVSDKRVDLEFERDTQPPLGCQFHNLKEIIFPNLDELYLKDLPCLKGIGGTGDMWSMSHKASSSTTVNNQFQVCMLSILRSF</sequence>
<dbReference type="InterPro" id="IPR032675">
    <property type="entry name" value="LRR_dom_sf"/>
</dbReference>
<dbReference type="InterPro" id="IPR057135">
    <property type="entry name" value="At4g27190-like_LRR"/>
</dbReference>
<dbReference type="SUPFAM" id="SSF52540">
    <property type="entry name" value="P-loop containing nucleoside triphosphate hydrolases"/>
    <property type="match status" value="1"/>
</dbReference>
<dbReference type="PANTHER" id="PTHR33463:SF96">
    <property type="entry name" value="LEUCINE-RICH REPEAT DOMAIN, L DOMAIN-LIKE PROTEIN-RELATED"/>
    <property type="match status" value="1"/>
</dbReference>
<evidence type="ECO:0000313" key="9">
    <source>
        <dbReference type="EMBL" id="PWA38641.1"/>
    </source>
</evidence>
<feature type="coiled-coil region" evidence="6">
    <location>
        <begin position="33"/>
        <end position="60"/>
    </location>
</feature>
<dbReference type="InterPro" id="IPR002182">
    <property type="entry name" value="NB-ARC"/>
</dbReference>
<keyword evidence="5" id="KW-0547">Nucleotide-binding</keyword>
<comment type="caution">
    <text evidence="9">The sequence shown here is derived from an EMBL/GenBank/DDBJ whole genome shotgun (WGS) entry which is preliminary data.</text>
</comment>
<dbReference type="GO" id="GO:0005524">
    <property type="term" value="F:ATP binding"/>
    <property type="evidence" value="ECO:0007669"/>
    <property type="project" value="UniProtKB-KW"/>
</dbReference>
<reference evidence="9 10" key="1">
    <citation type="journal article" date="2018" name="Mol. Plant">
        <title>The genome of Artemisia annua provides insight into the evolution of Asteraceae family and artemisinin biosynthesis.</title>
        <authorList>
            <person name="Shen Q."/>
            <person name="Zhang L."/>
            <person name="Liao Z."/>
            <person name="Wang S."/>
            <person name="Yan T."/>
            <person name="Shi P."/>
            <person name="Liu M."/>
            <person name="Fu X."/>
            <person name="Pan Q."/>
            <person name="Wang Y."/>
            <person name="Lv Z."/>
            <person name="Lu X."/>
            <person name="Zhang F."/>
            <person name="Jiang W."/>
            <person name="Ma Y."/>
            <person name="Chen M."/>
            <person name="Hao X."/>
            <person name="Li L."/>
            <person name="Tang Y."/>
            <person name="Lv G."/>
            <person name="Zhou Y."/>
            <person name="Sun X."/>
            <person name="Brodelius P.E."/>
            <person name="Rose J.K.C."/>
            <person name="Tang K."/>
        </authorList>
    </citation>
    <scope>NUCLEOTIDE SEQUENCE [LARGE SCALE GENOMIC DNA]</scope>
    <source>
        <strain evidence="10">cv. Huhao1</strain>
        <tissue evidence="9">Leaf</tissue>
    </source>
</reference>